<dbReference type="Proteomes" id="UP001056778">
    <property type="component" value="Chromosome 3"/>
</dbReference>
<evidence type="ECO:0000313" key="2">
    <source>
        <dbReference type="Proteomes" id="UP001056778"/>
    </source>
</evidence>
<organism evidence="1 2">
    <name type="scientific">Holotrichia oblita</name>
    <name type="common">Chafer beetle</name>
    <dbReference type="NCBI Taxonomy" id="644536"/>
    <lineage>
        <taxon>Eukaryota</taxon>
        <taxon>Metazoa</taxon>
        <taxon>Ecdysozoa</taxon>
        <taxon>Arthropoda</taxon>
        <taxon>Hexapoda</taxon>
        <taxon>Insecta</taxon>
        <taxon>Pterygota</taxon>
        <taxon>Neoptera</taxon>
        <taxon>Endopterygota</taxon>
        <taxon>Coleoptera</taxon>
        <taxon>Polyphaga</taxon>
        <taxon>Scarabaeiformia</taxon>
        <taxon>Scarabaeidae</taxon>
        <taxon>Melolonthinae</taxon>
        <taxon>Holotrichia</taxon>
    </lineage>
</organism>
<accession>A0ACB9TC86</accession>
<keyword evidence="2" id="KW-1185">Reference proteome</keyword>
<evidence type="ECO:0000313" key="1">
    <source>
        <dbReference type="EMBL" id="KAI4464435.1"/>
    </source>
</evidence>
<reference evidence="1" key="1">
    <citation type="submission" date="2022-04" db="EMBL/GenBank/DDBJ databases">
        <title>Chromosome-scale genome assembly of Holotrichia oblita Faldermann.</title>
        <authorList>
            <person name="Rongchong L."/>
        </authorList>
    </citation>
    <scope>NUCLEOTIDE SEQUENCE</scope>
    <source>
        <strain evidence="1">81SQS9</strain>
    </source>
</reference>
<gene>
    <name evidence="1" type="ORF">MML48_3g00013982</name>
</gene>
<name>A0ACB9TC86_HOLOL</name>
<comment type="caution">
    <text evidence="1">The sequence shown here is derived from an EMBL/GenBank/DDBJ whole genome shotgun (WGS) entry which is preliminary data.</text>
</comment>
<proteinExistence type="predicted"/>
<dbReference type="EMBL" id="CM043017">
    <property type="protein sequence ID" value="KAI4464435.1"/>
    <property type="molecule type" value="Genomic_DNA"/>
</dbReference>
<sequence length="769" mass="87250">MSRSQVDSSPAQQIPYLVNKLCNHFAKKDKELSAEFFKIAFKLLTSIQSLNSNVYHDEQFVVAQIRKFLQTTQPGESVQNFDLLYTKLQKTAILQNKCSLMTFFLNLSSKPIQEEVSPLTQWSILQDLSMQSSAINTAKSQTTFIPDESKGSVKKLYSRNLAKNFSASSRTQATTAPSIIWSNSDHDLRGLRDHSSSAESSKSIVPESQLIQEVIYSFQGIEGKILRKEPGGLGFAIDPKSGKGINAIQRGLIERLSGVGFLHNQLKQHCDEADKQIGLIGQSLIAILREELTNYYQLVALLQAQSKKQGCIDHSELTLRRMVVWVAEPQMHLQWLAYIAEQCSDKKGGALISVVHGYLQHGSICAQKQPVKSINFLRQICKDSEELPGRDALQKLFTTASAEALFSPEQSIELHSALESVYRETSLRVLDLLKNKFSLMEHLHALRRYLLLGQGDFIRHLLELLVPELSKTANELYTHTLSAILESAIRVTNAQFEDEDIVQRLNVNIMDPSHGDLGWDVFTLVYMVDGPVGTIFQHTMSIYKCLFGGLWMAKRMEYVLSNMRKQQITCAKLYRKLTVLNPVSHLIHILASKMINLLHQTQYYFLFEVLECSWAEMLKRVNHAECLDDVITAHATFLTSVQNGVLLDTASSGIRAQLRIIFTLILNLETLQEALYSAAKRELDAQQQYEKKCESTTNFGINTEIEKEHKTRVLKFKHFVSTIKCQVKQLSNKYNEFITRFLKALSTSSDMNLQLLSVRLNFNDFYQVT</sequence>
<protein>
    <submittedName>
        <fullName evidence="1">Gamma tubulin complex protein</fullName>
    </submittedName>
</protein>